<dbReference type="Pfam" id="PF07690">
    <property type="entry name" value="MFS_1"/>
    <property type="match status" value="1"/>
</dbReference>
<evidence type="ECO:0000256" key="2">
    <source>
        <dbReference type="ARBA" id="ARBA00022448"/>
    </source>
</evidence>
<evidence type="ECO:0000256" key="6">
    <source>
        <dbReference type="SAM" id="Phobius"/>
    </source>
</evidence>
<dbReference type="CDD" id="cd17325">
    <property type="entry name" value="MFS_MdtG_SLC18_like"/>
    <property type="match status" value="1"/>
</dbReference>
<dbReference type="InterPro" id="IPR052528">
    <property type="entry name" value="Sugar_transport-like"/>
</dbReference>
<feature type="transmembrane region" description="Helical" evidence="6">
    <location>
        <begin position="38"/>
        <end position="56"/>
    </location>
</feature>
<evidence type="ECO:0000313" key="8">
    <source>
        <dbReference type="EMBL" id="MBP1935081.1"/>
    </source>
</evidence>
<organism evidence="8 9">
    <name type="scientific">Ammoniphilus resinae</name>
    <dbReference type="NCBI Taxonomy" id="861532"/>
    <lineage>
        <taxon>Bacteria</taxon>
        <taxon>Bacillati</taxon>
        <taxon>Bacillota</taxon>
        <taxon>Bacilli</taxon>
        <taxon>Bacillales</taxon>
        <taxon>Paenibacillaceae</taxon>
        <taxon>Aneurinibacillus group</taxon>
        <taxon>Ammoniphilus</taxon>
    </lineage>
</organism>
<name>A0ABS4GXV9_9BACL</name>
<dbReference type="PROSITE" id="PS50850">
    <property type="entry name" value="MFS"/>
    <property type="match status" value="1"/>
</dbReference>
<feature type="transmembrane region" description="Helical" evidence="6">
    <location>
        <begin position="68"/>
        <end position="86"/>
    </location>
</feature>
<dbReference type="Proteomes" id="UP001519343">
    <property type="component" value="Unassembled WGS sequence"/>
</dbReference>
<feature type="transmembrane region" description="Helical" evidence="6">
    <location>
        <begin position="294"/>
        <end position="313"/>
    </location>
</feature>
<dbReference type="PANTHER" id="PTHR23526">
    <property type="entry name" value="INTEGRAL MEMBRANE TRANSPORT PROTEIN-RELATED"/>
    <property type="match status" value="1"/>
</dbReference>
<evidence type="ECO:0000256" key="3">
    <source>
        <dbReference type="ARBA" id="ARBA00022692"/>
    </source>
</evidence>
<evidence type="ECO:0000256" key="4">
    <source>
        <dbReference type="ARBA" id="ARBA00022989"/>
    </source>
</evidence>
<sequence length="393" mass="43657">MNLVPFQLMVGLHTLMVIGTRPSIPLFTYELGYTSFEIGMIVSLYSIIPLFFAISIGKWIDKLDSKKALLIGGYTGVIGIGWLGIFPGTFHLYLSQMIAGTAQTLFALAAQNYMARVSDKDKLHQNVGWLSLSIAAGALVGPLLCGIIADYFDYRMVFRITSLLGIPAVIGLHFIQNKYPEEKRNYQTPSGKKPHIRDLLAIKEIRMALFMSALILFAMDFFNTFFPLLAVELGYSNTMIGIFLSIFGLASVISRFYMSQLVDRFGKHKIFSYALIISCFSFFLFYIYPHFILAVLVTFILGMGLGIGLPLSISTTMESAIEGRVGEALGLRLTMNRFTQVVSPLALGALMGVTGVSLMFLICSGIMLLSYYLVFGKKRRGMDQGRFTASHDR</sequence>
<dbReference type="InterPro" id="IPR036259">
    <property type="entry name" value="MFS_trans_sf"/>
</dbReference>
<dbReference type="InterPro" id="IPR011701">
    <property type="entry name" value="MFS"/>
</dbReference>
<feature type="transmembrane region" description="Helical" evidence="6">
    <location>
        <begin position="127"/>
        <end position="151"/>
    </location>
</feature>
<reference evidence="8 9" key="1">
    <citation type="submission" date="2021-03" db="EMBL/GenBank/DDBJ databases">
        <title>Genomic Encyclopedia of Type Strains, Phase IV (KMG-IV): sequencing the most valuable type-strain genomes for metagenomic binning, comparative biology and taxonomic classification.</title>
        <authorList>
            <person name="Goeker M."/>
        </authorList>
    </citation>
    <scope>NUCLEOTIDE SEQUENCE [LARGE SCALE GENOMIC DNA]</scope>
    <source>
        <strain evidence="8 9">DSM 24738</strain>
    </source>
</reference>
<keyword evidence="9" id="KW-1185">Reference proteome</keyword>
<feature type="transmembrane region" description="Helical" evidence="6">
    <location>
        <begin position="157"/>
        <end position="175"/>
    </location>
</feature>
<dbReference type="Gene3D" id="1.20.1250.20">
    <property type="entry name" value="MFS general substrate transporter like domains"/>
    <property type="match status" value="1"/>
</dbReference>
<keyword evidence="3 6" id="KW-0812">Transmembrane</keyword>
<dbReference type="EMBL" id="JAGGKT010000039">
    <property type="protein sequence ID" value="MBP1935081.1"/>
    <property type="molecule type" value="Genomic_DNA"/>
</dbReference>
<gene>
    <name evidence="8" type="ORF">J2Z37_005118</name>
</gene>
<keyword evidence="5 6" id="KW-0472">Membrane</keyword>
<keyword evidence="4 6" id="KW-1133">Transmembrane helix</keyword>
<comment type="subcellular location">
    <subcellularLocation>
        <location evidence="1">Cell membrane</location>
        <topology evidence="1">Multi-pass membrane protein</topology>
    </subcellularLocation>
</comment>
<evidence type="ECO:0000256" key="1">
    <source>
        <dbReference type="ARBA" id="ARBA00004651"/>
    </source>
</evidence>
<keyword evidence="2" id="KW-0813">Transport</keyword>
<protein>
    <submittedName>
        <fullName evidence="8">MFS family arabinose efflux permease</fullName>
    </submittedName>
</protein>
<feature type="transmembrane region" description="Helical" evidence="6">
    <location>
        <begin position="238"/>
        <end position="258"/>
    </location>
</feature>
<dbReference type="PRINTS" id="PR01035">
    <property type="entry name" value="TCRTETA"/>
</dbReference>
<feature type="domain" description="Major facilitator superfamily (MFS) profile" evidence="7">
    <location>
        <begin position="1"/>
        <end position="382"/>
    </location>
</feature>
<feature type="transmembrane region" description="Helical" evidence="6">
    <location>
        <begin position="207"/>
        <end position="226"/>
    </location>
</feature>
<dbReference type="RefSeq" id="WP_209813041.1">
    <property type="nucleotide sequence ID" value="NZ_JAGGKT010000039.1"/>
</dbReference>
<evidence type="ECO:0000259" key="7">
    <source>
        <dbReference type="PROSITE" id="PS50850"/>
    </source>
</evidence>
<accession>A0ABS4GXV9</accession>
<evidence type="ECO:0000313" key="9">
    <source>
        <dbReference type="Proteomes" id="UP001519343"/>
    </source>
</evidence>
<dbReference type="InterPro" id="IPR001958">
    <property type="entry name" value="Tet-R_TetA/multi-R_MdtG-like"/>
</dbReference>
<proteinExistence type="predicted"/>
<comment type="caution">
    <text evidence="8">The sequence shown here is derived from an EMBL/GenBank/DDBJ whole genome shotgun (WGS) entry which is preliminary data.</text>
</comment>
<dbReference type="PANTHER" id="PTHR23526:SF4">
    <property type="entry name" value="INTEGRAL MEMBRANE TRANSPORT PROTEIN"/>
    <property type="match status" value="1"/>
</dbReference>
<evidence type="ECO:0000256" key="5">
    <source>
        <dbReference type="ARBA" id="ARBA00023136"/>
    </source>
</evidence>
<dbReference type="SUPFAM" id="SSF103473">
    <property type="entry name" value="MFS general substrate transporter"/>
    <property type="match status" value="1"/>
</dbReference>
<dbReference type="InterPro" id="IPR020846">
    <property type="entry name" value="MFS_dom"/>
</dbReference>
<feature type="transmembrane region" description="Helical" evidence="6">
    <location>
        <begin position="270"/>
        <end position="288"/>
    </location>
</feature>
<feature type="transmembrane region" description="Helical" evidence="6">
    <location>
        <begin position="358"/>
        <end position="376"/>
    </location>
</feature>